<proteinExistence type="predicted"/>
<name>A0A3N4HVE0_ASCIM</name>
<gene>
    <name evidence="2" type="ORF">BJ508DRAFT_311006</name>
</gene>
<dbReference type="EMBL" id="ML119743">
    <property type="protein sequence ID" value="RPA76498.1"/>
    <property type="molecule type" value="Genomic_DNA"/>
</dbReference>
<feature type="compositionally biased region" description="Acidic residues" evidence="1">
    <location>
        <begin position="191"/>
        <end position="206"/>
    </location>
</feature>
<feature type="compositionally biased region" description="Basic residues" evidence="1">
    <location>
        <begin position="1"/>
        <end position="19"/>
    </location>
</feature>
<dbReference type="AlphaFoldDB" id="A0A3N4HVE0"/>
<sequence length="216" mass="24135">MASPAKARKAKPRAARRKASVNVVVSKDSAPPNQEDVLRGPEENIDPAAIAAKIAWSRKEIAKVWGEGWKDKLVEEITAQLRLMAPNNPFPPIETKKWSMGVYKRIFLRCRLADLTEIALDMACAYNSRHAGGDCPFTEIIEHDVPFLPSAYIKNGDNWVDYWRSKTLTVPVFEEPSSGCEMLSDLEDMVEPPDSDMDEEMSDGIDDPQGSLMVKL</sequence>
<feature type="region of interest" description="Disordered" evidence="1">
    <location>
        <begin position="191"/>
        <end position="216"/>
    </location>
</feature>
<protein>
    <submittedName>
        <fullName evidence="2">Uncharacterized protein</fullName>
    </submittedName>
</protein>
<evidence type="ECO:0000256" key="1">
    <source>
        <dbReference type="SAM" id="MobiDB-lite"/>
    </source>
</evidence>
<dbReference type="Proteomes" id="UP000275078">
    <property type="component" value="Unassembled WGS sequence"/>
</dbReference>
<keyword evidence="3" id="KW-1185">Reference proteome</keyword>
<evidence type="ECO:0000313" key="3">
    <source>
        <dbReference type="Proteomes" id="UP000275078"/>
    </source>
</evidence>
<reference evidence="2 3" key="1">
    <citation type="journal article" date="2018" name="Nat. Ecol. Evol.">
        <title>Pezizomycetes genomes reveal the molecular basis of ectomycorrhizal truffle lifestyle.</title>
        <authorList>
            <person name="Murat C."/>
            <person name="Payen T."/>
            <person name="Noel B."/>
            <person name="Kuo A."/>
            <person name="Morin E."/>
            <person name="Chen J."/>
            <person name="Kohler A."/>
            <person name="Krizsan K."/>
            <person name="Balestrini R."/>
            <person name="Da Silva C."/>
            <person name="Montanini B."/>
            <person name="Hainaut M."/>
            <person name="Levati E."/>
            <person name="Barry K.W."/>
            <person name="Belfiori B."/>
            <person name="Cichocki N."/>
            <person name="Clum A."/>
            <person name="Dockter R.B."/>
            <person name="Fauchery L."/>
            <person name="Guy J."/>
            <person name="Iotti M."/>
            <person name="Le Tacon F."/>
            <person name="Lindquist E.A."/>
            <person name="Lipzen A."/>
            <person name="Malagnac F."/>
            <person name="Mello A."/>
            <person name="Molinier V."/>
            <person name="Miyauchi S."/>
            <person name="Poulain J."/>
            <person name="Riccioni C."/>
            <person name="Rubini A."/>
            <person name="Sitrit Y."/>
            <person name="Splivallo R."/>
            <person name="Traeger S."/>
            <person name="Wang M."/>
            <person name="Zifcakova L."/>
            <person name="Wipf D."/>
            <person name="Zambonelli A."/>
            <person name="Paolocci F."/>
            <person name="Nowrousian M."/>
            <person name="Ottonello S."/>
            <person name="Baldrian P."/>
            <person name="Spatafora J.W."/>
            <person name="Henrissat B."/>
            <person name="Nagy L.G."/>
            <person name="Aury J.M."/>
            <person name="Wincker P."/>
            <person name="Grigoriev I.V."/>
            <person name="Bonfante P."/>
            <person name="Martin F.M."/>
        </authorList>
    </citation>
    <scope>NUCLEOTIDE SEQUENCE [LARGE SCALE GENOMIC DNA]</scope>
    <source>
        <strain evidence="2 3">RN42</strain>
    </source>
</reference>
<feature type="region of interest" description="Disordered" evidence="1">
    <location>
        <begin position="1"/>
        <end position="40"/>
    </location>
</feature>
<organism evidence="2 3">
    <name type="scientific">Ascobolus immersus RN42</name>
    <dbReference type="NCBI Taxonomy" id="1160509"/>
    <lineage>
        <taxon>Eukaryota</taxon>
        <taxon>Fungi</taxon>
        <taxon>Dikarya</taxon>
        <taxon>Ascomycota</taxon>
        <taxon>Pezizomycotina</taxon>
        <taxon>Pezizomycetes</taxon>
        <taxon>Pezizales</taxon>
        <taxon>Ascobolaceae</taxon>
        <taxon>Ascobolus</taxon>
    </lineage>
</organism>
<accession>A0A3N4HVE0</accession>
<evidence type="ECO:0000313" key="2">
    <source>
        <dbReference type="EMBL" id="RPA76498.1"/>
    </source>
</evidence>